<protein>
    <submittedName>
        <fullName evidence="1">Uncharacterized protein</fullName>
    </submittedName>
</protein>
<name>A0A6J4KNX7_9CYAN</name>
<dbReference type="AlphaFoldDB" id="A0A6J4KNX7"/>
<proteinExistence type="predicted"/>
<evidence type="ECO:0000313" key="1">
    <source>
        <dbReference type="EMBL" id="CAA9311294.1"/>
    </source>
</evidence>
<accession>A0A6J4KNX7</accession>
<dbReference type="EMBL" id="CADCTY010000326">
    <property type="protein sequence ID" value="CAA9311294.1"/>
    <property type="molecule type" value="Genomic_DNA"/>
</dbReference>
<organism evidence="1">
    <name type="scientific">uncultured Leptolyngbya sp</name>
    <dbReference type="NCBI Taxonomy" id="332963"/>
    <lineage>
        <taxon>Bacteria</taxon>
        <taxon>Bacillati</taxon>
        <taxon>Cyanobacteriota</taxon>
        <taxon>Cyanophyceae</taxon>
        <taxon>Leptolyngbyales</taxon>
        <taxon>Leptolyngbyaceae</taxon>
        <taxon>Leptolyngbya group</taxon>
        <taxon>Leptolyngbya</taxon>
        <taxon>environmental samples</taxon>
    </lineage>
</organism>
<gene>
    <name evidence="1" type="ORF">AVDCRST_MAG94-965</name>
</gene>
<reference evidence="1" key="1">
    <citation type="submission" date="2020-02" db="EMBL/GenBank/DDBJ databases">
        <authorList>
            <person name="Meier V. D."/>
        </authorList>
    </citation>
    <scope>NUCLEOTIDE SEQUENCE</scope>
    <source>
        <strain evidence="1">AVDCRST_MAG94</strain>
    </source>
</reference>
<sequence length="53" mass="5971">MPNTYYSAHSERIQAARSRLTAKMSGGEQSLYHHQELYTVRSIVLCTPSMGVI</sequence>